<evidence type="ECO:0000256" key="4">
    <source>
        <dbReference type="SAM" id="MobiDB-lite"/>
    </source>
</evidence>
<name>A0A1W0W8J9_HYPEX</name>
<evidence type="ECO:0000256" key="1">
    <source>
        <dbReference type="ARBA" id="ARBA00022574"/>
    </source>
</evidence>
<gene>
    <name evidence="5" type="ORF">BV898_14185</name>
</gene>
<dbReference type="InterPro" id="IPR045159">
    <property type="entry name" value="DCAF7-like"/>
</dbReference>
<dbReference type="PROSITE" id="PS50082">
    <property type="entry name" value="WD_REPEATS_2"/>
    <property type="match status" value="1"/>
</dbReference>
<keyword evidence="2" id="KW-0677">Repeat</keyword>
<dbReference type="Pfam" id="PF00400">
    <property type="entry name" value="WD40"/>
    <property type="match status" value="2"/>
</dbReference>
<accession>A0A1W0W8J9</accession>
<dbReference type="InterPro" id="IPR019775">
    <property type="entry name" value="WD40_repeat_CS"/>
</dbReference>
<dbReference type="PROSITE" id="PS00678">
    <property type="entry name" value="WD_REPEATS_1"/>
    <property type="match status" value="1"/>
</dbReference>
<keyword evidence="1 3" id="KW-0853">WD repeat</keyword>
<dbReference type="Gene3D" id="2.130.10.10">
    <property type="entry name" value="YVTN repeat-like/Quinoprotein amine dehydrogenase"/>
    <property type="match status" value="1"/>
</dbReference>
<protein>
    <submittedName>
        <fullName evidence="5">DDB1- and CUL4-associated factor 7</fullName>
    </submittedName>
</protein>
<dbReference type="EMBL" id="MTYJ01000169">
    <property type="protein sequence ID" value="OQV11529.1"/>
    <property type="molecule type" value="Genomic_DNA"/>
</dbReference>
<dbReference type="SUPFAM" id="SSF50978">
    <property type="entry name" value="WD40 repeat-like"/>
    <property type="match status" value="1"/>
</dbReference>
<dbReference type="PROSITE" id="PS50294">
    <property type="entry name" value="WD_REPEATS_REGION"/>
    <property type="match status" value="1"/>
</dbReference>
<feature type="compositionally biased region" description="Polar residues" evidence="4">
    <location>
        <begin position="74"/>
        <end position="83"/>
    </location>
</feature>
<reference evidence="6" key="1">
    <citation type="submission" date="2017-01" db="EMBL/GenBank/DDBJ databases">
        <title>Comparative genomics of anhydrobiosis in the tardigrade Hypsibius dujardini.</title>
        <authorList>
            <person name="Yoshida Y."/>
            <person name="Koutsovoulos G."/>
            <person name="Laetsch D."/>
            <person name="Stevens L."/>
            <person name="Kumar S."/>
            <person name="Horikawa D."/>
            <person name="Ishino K."/>
            <person name="Komine S."/>
            <person name="Tomita M."/>
            <person name="Blaxter M."/>
            <person name="Arakawa K."/>
        </authorList>
    </citation>
    <scope>NUCLEOTIDE SEQUENCE [LARGE SCALE GENOMIC DNA]</scope>
    <source>
        <strain evidence="6">Z151</strain>
    </source>
</reference>
<dbReference type="OrthoDB" id="24670at2759"/>
<organism evidence="5 6">
    <name type="scientific">Hypsibius exemplaris</name>
    <name type="common">Freshwater tardigrade</name>
    <dbReference type="NCBI Taxonomy" id="2072580"/>
    <lineage>
        <taxon>Eukaryota</taxon>
        <taxon>Metazoa</taxon>
        <taxon>Ecdysozoa</taxon>
        <taxon>Tardigrada</taxon>
        <taxon>Eutardigrada</taxon>
        <taxon>Parachela</taxon>
        <taxon>Hypsibioidea</taxon>
        <taxon>Hypsibiidae</taxon>
        <taxon>Hypsibius</taxon>
    </lineage>
</organism>
<evidence type="ECO:0000256" key="2">
    <source>
        <dbReference type="ARBA" id="ARBA00022737"/>
    </source>
</evidence>
<dbReference type="Proteomes" id="UP000192578">
    <property type="component" value="Unassembled WGS sequence"/>
</dbReference>
<feature type="repeat" description="WD" evidence="3">
    <location>
        <begin position="363"/>
        <end position="405"/>
    </location>
</feature>
<dbReference type="InterPro" id="IPR036322">
    <property type="entry name" value="WD40_repeat_dom_sf"/>
</dbReference>
<dbReference type="PANTHER" id="PTHR19919">
    <property type="entry name" value="WD REPEAT CONTAINING PROTEIN"/>
    <property type="match status" value="1"/>
</dbReference>
<dbReference type="InterPro" id="IPR001680">
    <property type="entry name" value="WD40_rpt"/>
</dbReference>
<evidence type="ECO:0000313" key="6">
    <source>
        <dbReference type="Proteomes" id="UP000192578"/>
    </source>
</evidence>
<proteinExistence type="predicted"/>
<evidence type="ECO:0000256" key="3">
    <source>
        <dbReference type="PROSITE-ProRule" id="PRU00221"/>
    </source>
</evidence>
<feature type="region of interest" description="Disordered" evidence="4">
    <location>
        <begin position="58"/>
        <end position="83"/>
    </location>
</feature>
<dbReference type="AlphaFoldDB" id="A0A1W0W8J9"/>
<evidence type="ECO:0000313" key="5">
    <source>
        <dbReference type="EMBL" id="OQV11529.1"/>
    </source>
</evidence>
<comment type="caution">
    <text evidence="5">The sequence shown here is derived from an EMBL/GenBank/DDBJ whole genome shotgun (WGS) entry which is preliminary data.</text>
</comment>
<keyword evidence="6" id="KW-1185">Reference proteome</keyword>
<dbReference type="SMART" id="SM00320">
    <property type="entry name" value="WD40"/>
    <property type="match status" value="5"/>
</dbReference>
<sequence length="445" mass="49314">MFGYTNEMHFRDMMSNSLQERSKYISGITPGYIENLGLPSNSRTSDAGSSSIRSALVESNTLTPSVKPKPTAKEASTSKEASTNIQHRYEAPFNLFAMNWSLRKDENKRFRLAVASCRDPDQVGQPNHKSQAEMVQIVQLQQEKSSFDVLADFQHSYSANKIVWIPDIQGAYPDLLATSGDYLRVWKVKNGGGQGEKDTIEMAIILQNSHNAMSPDGKQSLPLTSFDWNQADPSILVTCSLDNSCTVWTLETGQAIATNKSMSATVQTQLVAHDNHVYDVAFTHHSSGNRDMFASVGDEGSVRQFDLRNLVQSTVLYQEPHDRPLVRLAYAKQQTNCLAFFAENADQVIVLDIRMPNSPLAHLRGHSGNVNAMSWAAHSENHLVSVGDDQQVLIWDIQQVAARPTAGPILSYTAAGPVNNVAWSELQPEWIAVVHDNSLELLRVE</sequence>
<dbReference type="InterPro" id="IPR015943">
    <property type="entry name" value="WD40/YVTN_repeat-like_dom_sf"/>
</dbReference>